<keyword evidence="1" id="KW-1133">Transmembrane helix</keyword>
<evidence type="ECO:0000313" key="3">
    <source>
        <dbReference type="Proteomes" id="UP000184517"/>
    </source>
</evidence>
<organism evidence="2 3">
    <name type="scientific">Marinomonas polaris DSM 16579</name>
    <dbReference type="NCBI Taxonomy" id="1122206"/>
    <lineage>
        <taxon>Bacteria</taxon>
        <taxon>Pseudomonadati</taxon>
        <taxon>Pseudomonadota</taxon>
        <taxon>Gammaproteobacteria</taxon>
        <taxon>Oceanospirillales</taxon>
        <taxon>Oceanospirillaceae</taxon>
        <taxon>Marinomonas</taxon>
    </lineage>
</organism>
<gene>
    <name evidence="2" type="ORF">SAMN02745753_00850</name>
</gene>
<dbReference type="GO" id="GO:0005886">
    <property type="term" value="C:plasma membrane"/>
    <property type="evidence" value="ECO:0007669"/>
    <property type="project" value="TreeGrafter"/>
</dbReference>
<keyword evidence="1" id="KW-0472">Membrane</keyword>
<feature type="transmembrane region" description="Helical" evidence="1">
    <location>
        <begin position="84"/>
        <end position="117"/>
    </location>
</feature>
<dbReference type="EMBL" id="FQVF01000004">
    <property type="protein sequence ID" value="SHE83168.1"/>
    <property type="molecule type" value="Genomic_DNA"/>
</dbReference>
<evidence type="ECO:0008006" key="4">
    <source>
        <dbReference type="Google" id="ProtNLM"/>
    </source>
</evidence>
<dbReference type="Pfam" id="PF04304">
    <property type="entry name" value="DUF454"/>
    <property type="match status" value="1"/>
</dbReference>
<dbReference type="OrthoDB" id="9816293at2"/>
<dbReference type="STRING" id="1122206.SAMN02745753_00850"/>
<dbReference type="PANTHER" id="PTHR35813:SF1">
    <property type="entry name" value="INNER MEMBRANE PROTEIN YBAN"/>
    <property type="match status" value="1"/>
</dbReference>
<keyword evidence="3" id="KW-1185">Reference proteome</keyword>
<protein>
    <recommendedName>
        <fullName evidence="4">Inner membrane protein</fullName>
    </recommendedName>
</protein>
<evidence type="ECO:0000313" key="2">
    <source>
        <dbReference type="EMBL" id="SHE83168.1"/>
    </source>
</evidence>
<proteinExistence type="predicted"/>
<dbReference type="InterPro" id="IPR007401">
    <property type="entry name" value="DUF454"/>
</dbReference>
<feature type="transmembrane region" description="Helical" evidence="1">
    <location>
        <begin position="12"/>
        <end position="41"/>
    </location>
</feature>
<dbReference type="PANTHER" id="PTHR35813">
    <property type="entry name" value="INNER MEMBRANE PROTEIN YBAN"/>
    <property type="match status" value="1"/>
</dbReference>
<accession>A0A1M4WPP5</accession>
<dbReference type="Proteomes" id="UP000184517">
    <property type="component" value="Unassembled WGS sequence"/>
</dbReference>
<keyword evidence="1" id="KW-0812">Transmembrane</keyword>
<reference evidence="3" key="1">
    <citation type="submission" date="2016-11" db="EMBL/GenBank/DDBJ databases">
        <authorList>
            <person name="Varghese N."/>
            <person name="Submissions S."/>
        </authorList>
    </citation>
    <scope>NUCLEOTIDE SEQUENCE [LARGE SCALE GENOMIC DNA]</scope>
    <source>
        <strain evidence="3">DSM 16579</strain>
    </source>
</reference>
<dbReference type="AlphaFoldDB" id="A0A1M4WPP5"/>
<sequence>MFVKSKTFMYQVIAFLSLIMAFVGVMVPGIPATEFILLCAWSSSKGSPRIYRFLHNNRFTGPVLYNWDNGKVISRSNKVISSISMFLCACLLVCSGVNSYVLFFALSGMFVGFLWMWSRPEEVKNLTKEC</sequence>
<evidence type="ECO:0000256" key="1">
    <source>
        <dbReference type="SAM" id="Phobius"/>
    </source>
</evidence>
<dbReference type="RefSeq" id="WP_072838487.1">
    <property type="nucleotide sequence ID" value="NZ_FQVF01000004.1"/>
</dbReference>
<name>A0A1M4WPP5_9GAMM</name>